<dbReference type="GO" id="GO:0004497">
    <property type="term" value="F:monooxygenase activity"/>
    <property type="evidence" value="ECO:0007669"/>
    <property type="project" value="UniProtKB-KW"/>
</dbReference>
<dbReference type="InterPro" id="IPR042098">
    <property type="entry name" value="TauD-like_sf"/>
</dbReference>
<dbReference type="Pfam" id="PF00501">
    <property type="entry name" value="AMP-binding"/>
    <property type="match status" value="2"/>
</dbReference>
<dbReference type="Gene3D" id="1.10.1200.10">
    <property type="entry name" value="ACP-like"/>
    <property type="match status" value="1"/>
</dbReference>
<evidence type="ECO:0000256" key="4">
    <source>
        <dbReference type="ARBA" id="ARBA00023002"/>
    </source>
</evidence>
<dbReference type="InterPro" id="IPR011251">
    <property type="entry name" value="Luciferase-like_dom"/>
</dbReference>
<evidence type="ECO:0000256" key="3">
    <source>
        <dbReference type="ARBA" id="ARBA00022553"/>
    </source>
</evidence>
<dbReference type="Pfam" id="PF00668">
    <property type="entry name" value="Condensation"/>
    <property type="match status" value="2"/>
</dbReference>
<dbReference type="Gene3D" id="3.30.559.30">
    <property type="entry name" value="Nonribosomal peptide synthetase, condensation domain"/>
    <property type="match status" value="2"/>
</dbReference>
<dbReference type="PROSITE" id="PS50075">
    <property type="entry name" value="CARRIER"/>
    <property type="match status" value="1"/>
</dbReference>
<evidence type="ECO:0000259" key="5">
    <source>
        <dbReference type="PROSITE" id="PS50075"/>
    </source>
</evidence>
<dbReference type="GO" id="GO:0044550">
    <property type="term" value="P:secondary metabolite biosynthetic process"/>
    <property type="evidence" value="ECO:0007669"/>
    <property type="project" value="TreeGrafter"/>
</dbReference>
<dbReference type="InterPro" id="IPR003819">
    <property type="entry name" value="TauD/TfdA-like"/>
</dbReference>
<accession>A0A0N7H3C6</accession>
<dbReference type="PANTHER" id="PTHR45527">
    <property type="entry name" value="NONRIBOSOMAL PEPTIDE SYNTHETASE"/>
    <property type="match status" value="1"/>
</dbReference>
<dbReference type="InterPro" id="IPR009081">
    <property type="entry name" value="PP-bd_ACP"/>
</dbReference>
<sequence length="2202" mass="242982">MTLGQRRLWGLTQRYPLDPAYHHLSALRLSGPLDETALAVCLRQAMARHDSLRMRFPCVDGKPVARIEPNAELAWQRHDLSALGVRARQFAVTRCARQEARRPFDLEHGPLMRASLLTLEPGNAILLLVFHHMVMDGWSLGILITEIAAAYVAYTSGETGSPQATPAAPPYRIGDYVADALDATRQPAYLASLAYWKKHLDGLRWTRLPSNGEAYRLRPQSRRGRTLKHRFDGIMASLDASARALRVTRYQLMLAAFLRFLACRSGDNDIAIATLLANRNERQRQRLVGYLANTVIVRHRCAADETVADFVTSVVATLRDLMRHGEVSLYSIAHEAPQTVSESPSILFALQNNPLPPLQLGEVEMAMLDVDTGIAKFDLSVYLAEDSDGIDLWIEYDSGLYNEAAIESFAEGLGSMLIQLCQALDDPTTPIGQLMPDNVPLAVLEGPGPSAGDCASPLDALLDQATLRPDDLALDAGNGTTLTFSQMLGGIRAIAIGLDRLGARPGDRVVILGDRNQATLCAIWACLARGLTYVPLAPDLPPAKLRFILDDAAAHWRLADDTARNLPGEWQDLSLWLADAYSLPPYDSAPLPLDAGLPAYLLYTSGSTGNPKGVLVTRGNLEAFCSAMDQLVPRTSCDVWLAVSSLSFDISILELLWSMSRGFLVRIGSLAELCNAPPHSIPDGTGPLPALGLFYFGSTDDYTPSDHLALLQQTAQWGDRNGFDTLWTPERHFTAFGGFFSNPALTATHLAALTQRIAIRAGSVIGPLQHTVRLAEDWAAVSRFSGGRAGLSLASGWNPADFVLAHRPISQRADTRFEQLHDLRRLWKSQSVPFHDPEGRYFEARIALAPLADIPLSMTVSNRPDQFEAAAEQGLDVLTHLLEQDIEQLARNIECYRRAWHAFHGDDGPPGRVVLMLHTYVGVNDAEAVAVAQPLLARYLAGARDALRSLAPDLEVHAQDPLIETATRRLIADRSLVCGPCTAMQRLQRLHRLGVDEVACLIDFGLPLDVVNTGLEQLAAARNANHHPPTDLAPSPPATHLQCTPSAARLLLQRGGRLPPALERLAFWAVGGEALDDGLLRQMRMACNAPLANLYGPTEATIWATCASIAARRSGPVSIGTPLVGVQVYVLDDRLCPVPHGVEGQVYIAGVGIAQGYWRKPVQTATSFVPDPFGPVGGRLYATGDRARIDTAGQLVFMGRQDTQFKINGHRVELSAMRDALVRHTAITDAYVLACRLDGTQAAPTIAAFVVPRGEVDDTLDQRLLAHLADQWEVGTLPRDIICIPEIPLTSSQKVDALRLEALLREVRAQEMSSRHPVLASAAERAGFETLLGLWHEALPRFDGHGNFHDAGGNSLIALQLLGRANAHFGVEITLRDFYSAPTLAGHYRALHAAKAGPQGTALVRVPREKEYPVSSAQRAMLILHDRGETQAYHDHIVLTIQGPLSAHALKQAFEALLQRHRIFTTAYRFQQGDYLQRWREDIAADFRTAVINDEPMEPLLRAFADEAFDLESGRVIRALLLRTQANAHSFCLVLHHIVSDGTTLRLVLGELLRDYRRIQAGEKIQPTEAKWQYVDFSDWQSRHLAARREVLAAFWHEQAIHCRAASDDDVPAKTLPRNAPPAGHMRISIAGAPAQVVDLLTARHRVGELSVLIAALCLAMEDPTTHRPVTVATDARNRERPEFEQVAGMMVNQLILPIRLPDRGDVDDMIQACQRQLTDAFSHQAYPYEWFVAAWRKSRQTHLPPHFDVKFVLNDKRAPFEDESMLVIHEQVLPPSVAKFDILINLQRDADSYSGSLAFNTARHSEQAMQRLWDDFVTVLARLARMDDIQEERLALVARRAERLEPRNDAMGIAPAVRAPSPAQASALLAQLQNARRKPAGASSAALHFIAPDAHCPVPRIEPLRRNVSLATAAIQARTELTAQLRRYGAVLAKGFAGLCAQELGRLATGLCGELVSYTERSTPRTRLSENLYSATEHPGHQRIDLHNENSYAHQWPGTLFFWCVSPAPSGGENLLADSRAVLARLPHTLRERFEKHGVLYQRELGPPLGMPWQYVFQCEQREEVDAICRDAGYRVNWHSEANLSLSRVADAVSKHPVTGEASWFNHALFFHETSLDNAVRRSIRDLYGDGYLPNRSFFGDGSPIGNDELTQLRAAYAQCERQLLLEKDDVLIVDNLLMAHGRCAYEGTRDVRLMMGQTIR</sequence>
<dbReference type="Gene3D" id="3.30.300.30">
    <property type="match status" value="1"/>
</dbReference>
<dbReference type="PANTHER" id="PTHR45527:SF1">
    <property type="entry name" value="FATTY ACID SYNTHASE"/>
    <property type="match status" value="1"/>
</dbReference>
<proteinExistence type="predicted"/>
<dbReference type="GO" id="GO:0043041">
    <property type="term" value="P:amino acid activation for nonribosomal peptide biosynthetic process"/>
    <property type="evidence" value="ECO:0007669"/>
    <property type="project" value="TreeGrafter"/>
</dbReference>
<dbReference type="Pfam" id="PF02668">
    <property type="entry name" value="TauD"/>
    <property type="match status" value="1"/>
</dbReference>
<dbReference type="PROSITE" id="PS00012">
    <property type="entry name" value="PHOSPHOPANTETHEINE"/>
    <property type="match status" value="1"/>
</dbReference>
<keyword evidence="4" id="KW-0560">Oxidoreductase</keyword>
<evidence type="ECO:0000256" key="1">
    <source>
        <dbReference type="ARBA" id="ARBA00001957"/>
    </source>
</evidence>
<feature type="domain" description="Carrier" evidence="5">
    <location>
        <begin position="1318"/>
        <end position="1395"/>
    </location>
</feature>
<dbReference type="InterPro" id="IPR025110">
    <property type="entry name" value="AMP-bd_C"/>
</dbReference>
<organism evidence="6 7">
    <name type="scientific">Pseudomonas fluorescens</name>
    <dbReference type="NCBI Taxonomy" id="294"/>
    <lineage>
        <taxon>Bacteria</taxon>
        <taxon>Pseudomonadati</taxon>
        <taxon>Pseudomonadota</taxon>
        <taxon>Gammaproteobacteria</taxon>
        <taxon>Pseudomonadales</taxon>
        <taxon>Pseudomonadaceae</taxon>
        <taxon>Pseudomonas</taxon>
    </lineage>
</organism>
<dbReference type="Gene3D" id="3.40.50.12780">
    <property type="entry name" value="N-terminal domain of ligase-like"/>
    <property type="match status" value="2"/>
</dbReference>
<dbReference type="SUPFAM" id="SSF47336">
    <property type="entry name" value="ACP-like"/>
    <property type="match status" value="1"/>
</dbReference>
<dbReference type="SUPFAM" id="SSF51679">
    <property type="entry name" value="Bacterial luciferase-like"/>
    <property type="match status" value="1"/>
</dbReference>
<dbReference type="InterPro" id="IPR000873">
    <property type="entry name" value="AMP-dep_synth/lig_dom"/>
</dbReference>
<dbReference type="NCBIfam" id="TIGR04020">
    <property type="entry name" value="seco_metab_LLM"/>
    <property type="match status" value="1"/>
</dbReference>
<dbReference type="Gene3D" id="3.30.559.10">
    <property type="entry name" value="Chloramphenicol acetyltransferase-like domain"/>
    <property type="match status" value="2"/>
</dbReference>
<dbReference type="InterPro" id="IPR036736">
    <property type="entry name" value="ACP-like_sf"/>
</dbReference>
<reference evidence="6 7" key="2">
    <citation type="journal article" date="2018" name="Nature">
        <title>Mutant phenotypes for thousands of bacterial genes of unknown function.</title>
        <authorList>
            <person name="Price M.N."/>
            <person name="Wetmore K.M."/>
            <person name="Waters R.J."/>
            <person name="Callaghan M."/>
            <person name="Ray J."/>
            <person name="Liu H."/>
            <person name="Kuehl J.V."/>
            <person name="Melnyk R.A."/>
            <person name="Lamson J.S."/>
            <person name="Suh Y."/>
            <person name="Carlson H.K."/>
            <person name="Esquivel Z."/>
            <person name="Sadeeshkumar H."/>
            <person name="Chakraborty R."/>
            <person name="Zane G.M."/>
            <person name="Rubin B.E."/>
            <person name="Wall J.D."/>
            <person name="Visel A."/>
            <person name="Bristow J."/>
            <person name="Blow M.J."/>
            <person name="Arkin A.P."/>
            <person name="Deutschbauer A.M."/>
        </authorList>
    </citation>
    <scope>NUCLEOTIDE SEQUENCE [LARGE SCALE GENOMIC DNA]</scope>
    <source>
        <strain evidence="6 7">FW300-N2C3</strain>
    </source>
</reference>
<name>A0A0N7H3C6_PSEFL</name>
<dbReference type="GO" id="GO:0005737">
    <property type="term" value="C:cytoplasm"/>
    <property type="evidence" value="ECO:0007669"/>
    <property type="project" value="TreeGrafter"/>
</dbReference>
<dbReference type="InterPro" id="IPR045851">
    <property type="entry name" value="AMP-bd_C_sf"/>
</dbReference>
<dbReference type="EMBL" id="CP012831">
    <property type="protein sequence ID" value="ALI11164.1"/>
    <property type="molecule type" value="Genomic_DNA"/>
</dbReference>
<dbReference type="InterPro" id="IPR023213">
    <property type="entry name" value="CAT-like_dom_sf"/>
</dbReference>
<dbReference type="Gene3D" id="3.60.130.10">
    <property type="entry name" value="Clavaminate synthase-like"/>
    <property type="match status" value="1"/>
</dbReference>
<evidence type="ECO:0000313" key="6">
    <source>
        <dbReference type="EMBL" id="ALI11164.1"/>
    </source>
</evidence>
<dbReference type="InterPro" id="IPR001242">
    <property type="entry name" value="Condensation_dom"/>
</dbReference>
<evidence type="ECO:0000256" key="2">
    <source>
        <dbReference type="ARBA" id="ARBA00022450"/>
    </source>
</evidence>
<dbReference type="InterPro" id="IPR042099">
    <property type="entry name" value="ANL_N_sf"/>
</dbReference>
<dbReference type="InterPro" id="IPR024011">
    <property type="entry name" value="Biosynth_lucif-like_mOase_dom"/>
</dbReference>
<gene>
    <name evidence="6" type="ORF">AO356_26470</name>
</gene>
<dbReference type="GO" id="GO:0016706">
    <property type="term" value="F:2-oxoglutarate-dependent dioxygenase activity"/>
    <property type="evidence" value="ECO:0007669"/>
    <property type="project" value="UniProtKB-ARBA"/>
</dbReference>
<dbReference type="InterPro" id="IPR006162">
    <property type="entry name" value="Ppantetheine_attach_site"/>
</dbReference>
<dbReference type="PROSITE" id="PS00455">
    <property type="entry name" value="AMP_BINDING"/>
    <property type="match status" value="1"/>
</dbReference>
<reference evidence="7" key="1">
    <citation type="submission" date="2015-09" db="EMBL/GenBank/DDBJ databases">
        <title>Whole genome sequence of Pseudomonas fluorescens FW300-N2C3.</title>
        <authorList>
            <person name="Ray J."/>
            <person name="Melnyk R."/>
            <person name="Deutschbauer A."/>
        </authorList>
    </citation>
    <scope>NUCLEOTIDE SEQUENCE [LARGE SCALE GENOMIC DNA]</scope>
    <source>
        <strain evidence="7">FW300-N2C3</strain>
    </source>
</reference>
<keyword evidence="2" id="KW-0596">Phosphopantetheine</keyword>
<dbReference type="Pfam" id="PF00550">
    <property type="entry name" value="PP-binding"/>
    <property type="match status" value="1"/>
</dbReference>
<dbReference type="GO" id="GO:0031177">
    <property type="term" value="F:phosphopantetheine binding"/>
    <property type="evidence" value="ECO:0007669"/>
    <property type="project" value="TreeGrafter"/>
</dbReference>
<dbReference type="SUPFAM" id="SSF51197">
    <property type="entry name" value="Clavaminate synthase-like"/>
    <property type="match status" value="1"/>
</dbReference>
<dbReference type="SUPFAM" id="SSF52777">
    <property type="entry name" value="CoA-dependent acyltransferases"/>
    <property type="match status" value="4"/>
</dbReference>
<dbReference type="SUPFAM" id="SSF56801">
    <property type="entry name" value="Acetyl-CoA synthetase-like"/>
    <property type="match status" value="2"/>
</dbReference>
<dbReference type="Pfam" id="PF00296">
    <property type="entry name" value="Bac_luciferase"/>
    <property type="match status" value="1"/>
</dbReference>
<dbReference type="InterPro" id="IPR036661">
    <property type="entry name" value="Luciferase-like_sf"/>
</dbReference>
<dbReference type="Pfam" id="PF13193">
    <property type="entry name" value="AMP-binding_C"/>
    <property type="match status" value="1"/>
</dbReference>
<dbReference type="InterPro" id="IPR020845">
    <property type="entry name" value="AMP-binding_CS"/>
</dbReference>
<dbReference type="OrthoDB" id="7903015at2"/>
<dbReference type="Gene3D" id="3.20.20.30">
    <property type="entry name" value="Luciferase-like domain"/>
    <property type="match status" value="1"/>
</dbReference>
<dbReference type="CDD" id="cd19531">
    <property type="entry name" value="LCL_NRPS-like"/>
    <property type="match status" value="1"/>
</dbReference>
<evidence type="ECO:0000313" key="7">
    <source>
        <dbReference type="Proteomes" id="UP000059425"/>
    </source>
</evidence>
<keyword evidence="3" id="KW-0597">Phosphoprotein</keyword>
<keyword evidence="6" id="KW-0503">Monooxygenase</keyword>
<dbReference type="Proteomes" id="UP000059425">
    <property type="component" value="Chromosome"/>
</dbReference>
<comment type="cofactor">
    <cofactor evidence="1">
        <name>pantetheine 4'-phosphate</name>
        <dbReference type="ChEBI" id="CHEBI:47942"/>
    </cofactor>
</comment>
<protein>
    <submittedName>
        <fullName evidence="6">Monooxygenase</fullName>
    </submittedName>
</protein>